<proteinExistence type="predicted"/>
<feature type="transmembrane region" description="Helical" evidence="1">
    <location>
        <begin position="14"/>
        <end position="36"/>
    </location>
</feature>
<keyword evidence="1" id="KW-0472">Membrane</keyword>
<organism evidence="2 3">
    <name type="scientific">Acaryochloris thomasi RCC1774</name>
    <dbReference type="NCBI Taxonomy" id="1764569"/>
    <lineage>
        <taxon>Bacteria</taxon>
        <taxon>Bacillati</taxon>
        <taxon>Cyanobacteriota</taxon>
        <taxon>Cyanophyceae</taxon>
        <taxon>Acaryochloridales</taxon>
        <taxon>Acaryochloridaceae</taxon>
        <taxon>Acaryochloris</taxon>
        <taxon>Acaryochloris thomasi</taxon>
    </lineage>
</organism>
<sequence>MSPQAGYASAAKTLAIGIAITAVLSALKPILFAYFIPGH</sequence>
<gene>
    <name evidence="2" type="ORF">C1752_01655</name>
</gene>
<evidence type="ECO:0000313" key="3">
    <source>
        <dbReference type="Proteomes" id="UP000248857"/>
    </source>
</evidence>
<keyword evidence="1" id="KW-1133">Transmembrane helix</keyword>
<accession>A0A2W1JU66</accession>
<dbReference type="Proteomes" id="UP000248857">
    <property type="component" value="Unassembled WGS sequence"/>
</dbReference>
<evidence type="ECO:0000313" key="2">
    <source>
        <dbReference type="EMBL" id="PZD74062.1"/>
    </source>
</evidence>
<keyword evidence="3" id="KW-1185">Reference proteome</keyword>
<protein>
    <submittedName>
        <fullName evidence="2">Uncharacterized protein</fullName>
    </submittedName>
</protein>
<comment type="caution">
    <text evidence="2">The sequence shown here is derived from an EMBL/GenBank/DDBJ whole genome shotgun (WGS) entry which is preliminary data.</text>
</comment>
<dbReference type="EMBL" id="PQWO01000004">
    <property type="protein sequence ID" value="PZD74062.1"/>
    <property type="molecule type" value="Genomic_DNA"/>
</dbReference>
<evidence type="ECO:0000256" key="1">
    <source>
        <dbReference type="SAM" id="Phobius"/>
    </source>
</evidence>
<name>A0A2W1JU66_9CYAN</name>
<dbReference type="AlphaFoldDB" id="A0A2W1JU66"/>
<reference evidence="2 3" key="1">
    <citation type="journal article" date="2018" name="Sci. Rep.">
        <title>A novel species of the marine cyanobacterium Acaryochloris with a unique pigment content and lifestyle.</title>
        <authorList>
            <person name="Partensky F."/>
            <person name="Six C."/>
            <person name="Ratin M."/>
            <person name="Garczarek L."/>
            <person name="Vaulot D."/>
            <person name="Probert I."/>
            <person name="Calteau A."/>
            <person name="Gourvil P."/>
            <person name="Marie D."/>
            <person name="Grebert T."/>
            <person name="Bouchier C."/>
            <person name="Le Panse S."/>
            <person name="Gachenot M."/>
            <person name="Rodriguez F."/>
            <person name="Garrido J.L."/>
        </authorList>
    </citation>
    <scope>NUCLEOTIDE SEQUENCE [LARGE SCALE GENOMIC DNA]</scope>
    <source>
        <strain evidence="2 3">RCC1774</strain>
    </source>
</reference>
<keyword evidence="1" id="KW-0812">Transmembrane</keyword>